<keyword evidence="10" id="KW-0393">Immunoglobulin domain</keyword>
<evidence type="ECO:0000256" key="5">
    <source>
        <dbReference type="ARBA" id="ARBA00022989"/>
    </source>
</evidence>
<dbReference type="InterPro" id="IPR013098">
    <property type="entry name" value="Ig_I-set"/>
</dbReference>
<dbReference type="PROSITE" id="PS50835">
    <property type="entry name" value="IG_LIKE"/>
    <property type="match status" value="2"/>
</dbReference>
<keyword evidence="4" id="KW-0677">Repeat</keyword>
<protein>
    <recommendedName>
        <fullName evidence="11">Ig-like domain-containing protein</fullName>
    </recommendedName>
</protein>
<keyword evidence="8" id="KW-0675">Receptor</keyword>
<name>A0A6J8DK95_MYTCO</name>
<evidence type="ECO:0000256" key="2">
    <source>
        <dbReference type="ARBA" id="ARBA00022692"/>
    </source>
</evidence>
<evidence type="ECO:0000259" key="11">
    <source>
        <dbReference type="PROSITE" id="PS50835"/>
    </source>
</evidence>
<reference evidence="12 13" key="1">
    <citation type="submission" date="2020-06" db="EMBL/GenBank/DDBJ databases">
        <authorList>
            <person name="Li R."/>
            <person name="Bekaert M."/>
        </authorList>
    </citation>
    <scope>NUCLEOTIDE SEQUENCE [LARGE SCALE GENOMIC DNA]</scope>
    <source>
        <strain evidence="13">wild</strain>
    </source>
</reference>
<keyword evidence="5" id="KW-1133">Transmembrane helix</keyword>
<evidence type="ECO:0000256" key="7">
    <source>
        <dbReference type="ARBA" id="ARBA00023157"/>
    </source>
</evidence>
<keyword evidence="9" id="KW-0325">Glycoprotein</keyword>
<keyword evidence="6" id="KW-0472">Membrane</keyword>
<evidence type="ECO:0000256" key="3">
    <source>
        <dbReference type="ARBA" id="ARBA00022729"/>
    </source>
</evidence>
<dbReference type="SUPFAM" id="SSF48726">
    <property type="entry name" value="Immunoglobulin"/>
    <property type="match status" value="2"/>
</dbReference>
<dbReference type="InterPro" id="IPR003599">
    <property type="entry name" value="Ig_sub"/>
</dbReference>
<dbReference type="InterPro" id="IPR013783">
    <property type="entry name" value="Ig-like_fold"/>
</dbReference>
<evidence type="ECO:0000313" key="12">
    <source>
        <dbReference type="EMBL" id="CAC5408539.1"/>
    </source>
</evidence>
<evidence type="ECO:0000313" key="13">
    <source>
        <dbReference type="Proteomes" id="UP000507470"/>
    </source>
</evidence>
<evidence type="ECO:0000256" key="8">
    <source>
        <dbReference type="ARBA" id="ARBA00023170"/>
    </source>
</evidence>
<dbReference type="Gene3D" id="2.60.40.10">
    <property type="entry name" value="Immunoglobulins"/>
    <property type="match status" value="2"/>
</dbReference>
<evidence type="ECO:0000256" key="10">
    <source>
        <dbReference type="ARBA" id="ARBA00023319"/>
    </source>
</evidence>
<dbReference type="Pfam" id="PF07679">
    <property type="entry name" value="I-set"/>
    <property type="match status" value="1"/>
</dbReference>
<dbReference type="SMART" id="SM00409">
    <property type="entry name" value="IG"/>
    <property type="match status" value="1"/>
</dbReference>
<comment type="subcellular location">
    <subcellularLocation>
        <location evidence="1">Membrane</location>
        <topology evidence="1">Single-pass membrane protein</topology>
    </subcellularLocation>
</comment>
<dbReference type="InterPro" id="IPR007110">
    <property type="entry name" value="Ig-like_dom"/>
</dbReference>
<dbReference type="Proteomes" id="UP000507470">
    <property type="component" value="Unassembled WGS sequence"/>
</dbReference>
<accession>A0A6J8DK95</accession>
<dbReference type="PANTHER" id="PTHR19890">
    <property type="entry name" value="FIBROBLAST GROWTH FACTOR RECEPTOR"/>
    <property type="match status" value="1"/>
</dbReference>
<evidence type="ECO:0000256" key="9">
    <source>
        <dbReference type="ARBA" id="ARBA00023180"/>
    </source>
</evidence>
<dbReference type="InterPro" id="IPR036179">
    <property type="entry name" value="Ig-like_dom_sf"/>
</dbReference>
<dbReference type="InterPro" id="IPR052615">
    <property type="entry name" value="FGFRL"/>
</dbReference>
<evidence type="ECO:0000256" key="1">
    <source>
        <dbReference type="ARBA" id="ARBA00004167"/>
    </source>
</evidence>
<evidence type="ECO:0000256" key="4">
    <source>
        <dbReference type="ARBA" id="ARBA00022737"/>
    </source>
</evidence>
<sequence length="204" mass="23440">MDLKLSDLYLFSLMVIISLTGILSQKHSSPSWKPKSRPAQRDSIVTKNEGNDVKLTCGVNGNPKPSIKWYKDGRIFDDKKRSKTKLHRYSLIMKDAQVDDKGDYQCIVTNVHGSLNFTFYVTVIKLTWPLEVEEPQNQTVNEGDDAIFTCRPLNDPDATIKWVKRNQTGLQTSIGKTSDILENKEMLVLQCYNERCWTLCLFCW</sequence>
<dbReference type="FunFam" id="2.60.40.10:FF:000016">
    <property type="entry name" value="Fibroblast growth factor receptor"/>
    <property type="match status" value="1"/>
</dbReference>
<gene>
    <name evidence="12" type="ORF">MCOR_41923</name>
</gene>
<evidence type="ECO:0000256" key="6">
    <source>
        <dbReference type="ARBA" id="ARBA00023136"/>
    </source>
</evidence>
<dbReference type="OrthoDB" id="6156543at2759"/>
<feature type="domain" description="Ig-like" evidence="11">
    <location>
        <begin position="34"/>
        <end position="122"/>
    </location>
</feature>
<keyword evidence="2" id="KW-0812">Transmembrane</keyword>
<organism evidence="12 13">
    <name type="scientific">Mytilus coruscus</name>
    <name type="common">Sea mussel</name>
    <dbReference type="NCBI Taxonomy" id="42192"/>
    <lineage>
        <taxon>Eukaryota</taxon>
        <taxon>Metazoa</taxon>
        <taxon>Spiralia</taxon>
        <taxon>Lophotrochozoa</taxon>
        <taxon>Mollusca</taxon>
        <taxon>Bivalvia</taxon>
        <taxon>Autobranchia</taxon>
        <taxon>Pteriomorphia</taxon>
        <taxon>Mytilida</taxon>
        <taxon>Mytiloidea</taxon>
        <taxon>Mytilidae</taxon>
        <taxon>Mytilinae</taxon>
        <taxon>Mytilus</taxon>
    </lineage>
</organism>
<keyword evidence="13" id="KW-1185">Reference proteome</keyword>
<dbReference type="InterPro" id="IPR003598">
    <property type="entry name" value="Ig_sub2"/>
</dbReference>
<keyword evidence="3" id="KW-0732">Signal</keyword>
<dbReference type="GO" id="GO:0016020">
    <property type="term" value="C:membrane"/>
    <property type="evidence" value="ECO:0007669"/>
    <property type="project" value="UniProtKB-SubCell"/>
</dbReference>
<dbReference type="EMBL" id="CACVKT020007564">
    <property type="protein sequence ID" value="CAC5408539.1"/>
    <property type="molecule type" value="Genomic_DNA"/>
</dbReference>
<dbReference type="PANTHER" id="PTHR19890:SF10">
    <property type="entry name" value="FIBROBLAST GROWTH FACTOR RECEPTOR-LIKE 1"/>
    <property type="match status" value="1"/>
</dbReference>
<dbReference type="AlphaFoldDB" id="A0A6J8DK95"/>
<proteinExistence type="predicted"/>
<dbReference type="SMART" id="SM00408">
    <property type="entry name" value="IGc2"/>
    <property type="match status" value="1"/>
</dbReference>
<feature type="domain" description="Ig-like" evidence="11">
    <location>
        <begin position="129"/>
        <end position="173"/>
    </location>
</feature>
<keyword evidence="7" id="KW-1015">Disulfide bond</keyword>